<dbReference type="EMBL" id="CACRXK020000332">
    <property type="protein sequence ID" value="CAB3980881.1"/>
    <property type="molecule type" value="Genomic_DNA"/>
</dbReference>
<name>A0A6S7G4Z4_PARCT</name>
<keyword evidence="2" id="KW-1185">Reference proteome</keyword>
<accession>A0A6S7G4Z4</accession>
<evidence type="ECO:0000313" key="1">
    <source>
        <dbReference type="EMBL" id="CAB3980881.1"/>
    </source>
</evidence>
<dbReference type="AlphaFoldDB" id="A0A6S7G4Z4"/>
<protein>
    <submittedName>
        <fullName evidence="1">Uncharacterized protein</fullName>
    </submittedName>
</protein>
<dbReference type="Proteomes" id="UP001152795">
    <property type="component" value="Unassembled WGS sequence"/>
</dbReference>
<sequence>MSLMAMLVDYVTEIEEKLPMFIQKRLYQPRLVEKPNTPIPRKVKIFKRLLWEITGDPSCESQQAVQEVLKNRFQKAKFEDSQKISRIEARLNEQQRAIKQLKKLAQSQTKLLQDLTASLGLGTGNEQNATIIDGLSTEYGFRSRHTWLH</sequence>
<organism evidence="1 2">
    <name type="scientific">Paramuricea clavata</name>
    <name type="common">Red gorgonian</name>
    <name type="synonym">Violescent sea-whip</name>
    <dbReference type="NCBI Taxonomy" id="317549"/>
    <lineage>
        <taxon>Eukaryota</taxon>
        <taxon>Metazoa</taxon>
        <taxon>Cnidaria</taxon>
        <taxon>Anthozoa</taxon>
        <taxon>Octocorallia</taxon>
        <taxon>Malacalcyonacea</taxon>
        <taxon>Plexauridae</taxon>
        <taxon>Paramuricea</taxon>
    </lineage>
</organism>
<reference evidence="1" key="1">
    <citation type="submission" date="2020-04" db="EMBL/GenBank/DDBJ databases">
        <authorList>
            <person name="Alioto T."/>
            <person name="Alioto T."/>
            <person name="Gomez Garrido J."/>
        </authorList>
    </citation>
    <scope>NUCLEOTIDE SEQUENCE</scope>
    <source>
        <strain evidence="1">A484AB</strain>
    </source>
</reference>
<dbReference type="OrthoDB" id="1661883at2759"/>
<proteinExistence type="predicted"/>
<gene>
    <name evidence="1" type="ORF">PACLA_8A058937</name>
</gene>
<comment type="caution">
    <text evidence="1">The sequence shown here is derived from an EMBL/GenBank/DDBJ whole genome shotgun (WGS) entry which is preliminary data.</text>
</comment>
<evidence type="ECO:0000313" key="2">
    <source>
        <dbReference type="Proteomes" id="UP001152795"/>
    </source>
</evidence>